<evidence type="ECO:0000313" key="5">
    <source>
        <dbReference type="Proteomes" id="UP000265930"/>
    </source>
</evidence>
<evidence type="ECO:0000313" key="3">
    <source>
        <dbReference type="EMBL" id="RII33657.1"/>
    </source>
</evidence>
<evidence type="ECO:0000313" key="2">
    <source>
        <dbReference type="EMBL" id="OPJ58662.1"/>
    </source>
</evidence>
<sequence>MKELVQTVIKTIDSREIADMLGVKHYKIIEKLEGTKDGKYKGIIPILTDHNFVVSDYFILSSYKDSSGRENKSYLFTKIGCDFIANKFQGEKGILFSAKYVKKFEEIESENQESQNKLVTSSKLETQIAVLREYYTKIDEIKAHIDDFKNSVPLYSIECKELQALVRKVGIKALGGYKTPAYNNNSLRSKVYSDIQHQLRREFGVERYEAIKRCQFEIAKKIIEEYKPPTVLVNQITLLNSEISLDLAVV</sequence>
<feature type="domain" description="ORF6C" evidence="1">
    <location>
        <begin position="124"/>
        <end position="236"/>
    </location>
</feature>
<accession>A0A1V4IF82</accession>
<reference evidence="3 5" key="2">
    <citation type="submission" date="2018-08" db="EMBL/GenBank/DDBJ databases">
        <title>Genome of Clostridium chromiireducens C1, DSM12136.</title>
        <authorList>
            <person name="Xing M."/>
            <person name="Wei Y."/>
            <person name="Ang E.L."/>
            <person name="Zhao H."/>
            <person name="Zhang Y."/>
        </authorList>
    </citation>
    <scope>NUCLEOTIDE SEQUENCE [LARGE SCALE GENOMIC DNA]</scope>
    <source>
        <strain evidence="3 5">C1</strain>
    </source>
</reference>
<dbReference type="AlphaFoldDB" id="A0A1V4IF82"/>
<dbReference type="EMBL" id="QXDJ01000004">
    <property type="protein sequence ID" value="RII33657.1"/>
    <property type="molecule type" value="Genomic_DNA"/>
</dbReference>
<dbReference type="Pfam" id="PF10552">
    <property type="entry name" value="ORF6C"/>
    <property type="match status" value="1"/>
</dbReference>
<comment type="caution">
    <text evidence="2">The sequence shown here is derived from an EMBL/GenBank/DDBJ whole genome shotgun (WGS) entry which is preliminary data.</text>
</comment>
<keyword evidence="4" id="KW-1185">Reference proteome</keyword>
<dbReference type="InterPro" id="IPR018878">
    <property type="entry name" value="ORF6C_dom"/>
</dbReference>
<dbReference type="Pfam" id="PF09669">
    <property type="entry name" value="Phage_pRha"/>
    <property type="match status" value="1"/>
</dbReference>
<name>A0A1V4IF82_9CLOT</name>
<protein>
    <submittedName>
        <fullName evidence="2">ORF6C domain protein</fullName>
    </submittedName>
    <submittedName>
        <fullName evidence="3">Phage regulatory protein</fullName>
    </submittedName>
</protein>
<dbReference type="EMBL" id="MZGT01000062">
    <property type="protein sequence ID" value="OPJ58662.1"/>
    <property type="molecule type" value="Genomic_DNA"/>
</dbReference>
<gene>
    <name evidence="2" type="ORF">CLCHR_37810</name>
    <name evidence="3" type="ORF">D2A34_18200</name>
</gene>
<dbReference type="STRING" id="225345.CLCHR_37810"/>
<proteinExistence type="predicted"/>
<dbReference type="Proteomes" id="UP000191056">
    <property type="component" value="Unassembled WGS sequence"/>
</dbReference>
<reference evidence="2 4" key="1">
    <citation type="submission" date="2017-03" db="EMBL/GenBank/DDBJ databases">
        <title>Genome sequence of Clostridium chromiireducens DSM 23318.</title>
        <authorList>
            <person name="Poehlein A."/>
            <person name="Daniel R."/>
        </authorList>
    </citation>
    <scope>NUCLEOTIDE SEQUENCE [LARGE SCALE GENOMIC DNA]</scope>
    <source>
        <strain evidence="2 4">DSM 23318</strain>
    </source>
</reference>
<organism evidence="2 4">
    <name type="scientific">Clostridium chromiireducens</name>
    <dbReference type="NCBI Taxonomy" id="225345"/>
    <lineage>
        <taxon>Bacteria</taxon>
        <taxon>Bacillati</taxon>
        <taxon>Bacillota</taxon>
        <taxon>Clostridia</taxon>
        <taxon>Eubacteriales</taxon>
        <taxon>Clostridiaceae</taxon>
        <taxon>Clostridium</taxon>
    </lineage>
</organism>
<dbReference type="Proteomes" id="UP000265930">
    <property type="component" value="Unassembled WGS sequence"/>
</dbReference>
<evidence type="ECO:0000313" key="4">
    <source>
        <dbReference type="Proteomes" id="UP000191056"/>
    </source>
</evidence>
<dbReference type="InterPro" id="IPR014054">
    <property type="entry name" value="Phage_regulatory_Rha"/>
</dbReference>
<dbReference type="RefSeq" id="WP_079441437.1">
    <property type="nucleotide sequence ID" value="NZ_MZGT01000062.1"/>
</dbReference>
<evidence type="ECO:0000259" key="1">
    <source>
        <dbReference type="Pfam" id="PF10552"/>
    </source>
</evidence>